<dbReference type="Proteomes" id="UP000236173">
    <property type="component" value="Unassembled WGS sequence"/>
</dbReference>
<dbReference type="AlphaFoldDB" id="A0A2H5XG72"/>
<dbReference type="EMBL" id="BEHT01000056">
    <property type="protein sequence ID" value="GBD00176.1"/>
    <property type="molecule type" value="Genomic_DNA"/>
</dbReference>
<evidence type="ECO:0000313" key="2">
    <source>
        <dbReference type="Proteomes" id="UP000236173"/>
    </source>
</evidence>
<protein>
    <submittedName>
        <fullName evidence="1">Uncharacterized protein</fullName>
    </submittedName>
</protein>
<evidence type="ECO:0000313" key="1">
    <source>
        <dbReference type="EMBL" id="GBD00176.1"/>
    </source>
</evidence>
<accession>A0A2H5XG72</accession>
<gene>
    <name evidence="1" type="ORF">HRbin17_02713</name>
</gene>
<comment type="caution">
    <text evidence="1">The sequence shown here is derived from an EMBL/GenBank/DDBJ whole genome shotgun (WGS) entry which is preliminary data.</text>
</comment>
<reference evidence="2" key="1">
    <citation type="submission" date="2017-09" db="EMBL/GenBank/DDBJ databases">
        <title>Metaegenomics of thermophilic ammonia-oxidizing enrichment culture.</title>
        <authorList>
            <person name="Kato S."/>
            <person name="Suzuki K."/>
        </authorList>
    </citation>
    <scope>NUCLEOTIDE SEQUENCE [LARGE SCALE GENOMIC DNA]</scope>
</reference>
<sequence length="125" mass="14311">MQHADDPLPCHHRQPDVTHRRGKAVSLWEPNGICPFGQHNCQSLPHKLVNELRVNVKQWLRDDGAVLPTSKKPREVGRFFVHERNGNQVTSQQLLRLGQHDPQYRVGVQRLDDGAIDAQQTFQPS</sequence>
<name>A0A2H5XG72_9BACT</name>
<organism evidence="1 2">
    <name type="scientific">Candidatus Fervidibacter japonicus</name>
    <dbReference type="NCBI Taxonomy" id="2035412"/>
    <lineage>
        <taxon>Bacteria</taxon>
        <taxon>Candidatus Fervidibacterota</taxon>
        <taxon>Candidatus Fervidibacter</taxon>
    </lineage>
</organism>
<proteinExistence type="predicted"/>